<dbReference type="AlphaFoldDB" id="A0A9W5URE1"/>
<dbReference type="EMBL" id="BOPD01000012">
    <property type="protein sequence ID" value="GIJ33028.1"/>
    <property type="molecule type" value="Genomic_DNA"/>
</dbReference>
<keyword evidence="2" id="KW-1185">Reference proteome</keyword>
<dbReference type="OrthoDB" id="4176703at2"/>
<name>A0A9W5URE1_9ACTN</name>
<reference evidence="1" key="1">
    <citation type="submission" date="2021-01" db="EMBL/GenBank/DDBJ databases">
        <title>Whole genome shotgun sequence of Verrucosispora sediminis NBRC 107745.</title>
        <authorList>
            <person name="Komaki H."/>
            <person name="Tamura T."/>
        </authorList>
    </citation>
    <scope>NUCLEOTIDE SEQUENCE</scope>
    <source>
        <strain evidence="1">NBRC 107745</strain>
    </source>
</reference>
<sequence length="303" mass="33730">MTTVPENPFALPGEVRDNAPLNPLRHETHLGLYVPVDNTQGAFEEFCDRFADPGYLRLDGRLVVTAGGRGCGKSSLINRCAHWLQDQMRTAAQLTAVVVDVTRGSSIAESMAARRARVYAALLDKLYANKTLIHDLAYQQRHSPDEALRTLPNCLDEHCALIVLLPSTELVDELVQYTQDVGQRMVFFAETTAELSNDHRLRMDQAGAIPPVHLQVGRLDSADAGVFASERLHPLRDVLPPVAKTALEELISRRLVSIGEVQRLLYGVYAQLRVQSVLPKEVTYQHISDHYVKHAADLLETRP</sequence>
<gene>
    <name evidence="1" type="ORF">Vse01_21760</name>
</gene>
<organism evidence="1 2">
    <name type="scientific">Micromonospora sediminimaris</name>
    <dbReference type="NCBI Taxonomy" id="547162"/>
    <lineage>
        <taxon>Bacteria</taxon>
        <taxon>Bacillati</taxon>
        <taxon>Actinomycetota</taxon>
        <taxon>Actinomycetes</taxon>
        <taxon>Micromonosporales</taxon>
        <taxon>Micromonosporaceae</taxon>
        <taxon>Micromonospora</taxon>
    </lineage>
</organism>
<dbReference type="Proteomes" id="UP000607311">
    <property type="component" value="Unassembled WGS sequence"/>
</dbReference>
<comment type="caution">
    <text evidence="1">The sequence shown here is derived from an EMBL/GenBank/DDBJ whole genome shotgun (WGS) entry which is preliminary data.</text>
</comment>
<protein>
    <submittedName>
        <fullName evidence="1">Uncharacterized protein</fullName>
    </submittedName>
</protein>
<evidence type="ECO:0000313" key="2">
    <source>
        <dbReference type="Proteomes" id="UP000607311"/>
    </source>
</evidence>
<accession>A0A9W5URE1</accession>
<dbReference type="RefSeq" id="WP_093406462.1">
    <property type="nucleotide sequence ID" value="NZ_BOPD01000012.1"/>
</dbReference>
<proteinExistence type="predicted"/>
<evidence type="ECO:0000313" key="1">
    <source>
        <dbReference type="EMBL" id="GIJ33028.1"/>
    </source>
</evidence>